<sequence>MAANLTTTARRRGQGRCGRRRRVPPAVAHRVRRAHHPVRRPAALLQQHPGNPRQHRLLAAHRLLPRRDVHPPAADPAVQRHVAGAAGPQHLLLRHHRRGRGCLGTGRARLAQNLRALPDQVVMSTARTVPYVAQKLNYVLIKQSGSFIQFQSRINLGYVA</sequence>
<accession>A0A1D6LT17</accession>
<dbReference type="EMBL" id="CM000782">
    <property type="protein sequence ID" value="AQK82571.1"/>
    <property type="molecule type" value="Genomic_DNA"/>
</dbReference>
<organism evidence="2">
    <name type="scientific">Zea mays</name>
    <name type="common">Maize</name>
    <dbReference type="NCBI Taxonomy" id="4577"/>
    <lineage>
        <taxon>Eukaryota</taxon>
        <taxon>Viridiplantae</taxon>
        <taxon>Streptophyta</taxon>
        <taxon>Embryophyta</taxon>
        <taxon>Tracheophyta</taxon>
        <taxon>Spermatophyta</taxon>
        <taxon>Magnoliopsida</taxon>
        <taxon>Liliopsida</taxon>
        <taxon>Poales</taxon>
        <taxon>Poaceae</taxon>
        <taxon>PACMAD clade</taxon>
        <taxon>Panicoideae</taxon>
        <taxon>Andropogonodae</taxon>
        <taxon>Andropogoneae</taxon>
        <taxon>Tripsacinae</taxon>
        <taxon>Zea</taxon>
    </lineage>
</organism>
<proteinExistence type="predicted"/>
<reference evidence="2" key="1">
    <citation type="submission" date="2015-12" db="EMBL/GenBank/DDBJ databases">
        <title>Update maize B73 reference genome by single molecule sequencing technologies.</title>
        <authorList>
            <consortium name="Maize Genome Sequencing Project"/>
            <person name="Ware D."/>
        </authorList>
    </citation>
    <scope>NUCLEOTIDE SEQUENCE</scope>
    <source>
        <tissue evidence="2">Seedling</tissue>
    </source>
</reference>
<feature type="compositionally biased region" description="Basic residues" evidence="1">
    <location>
        <begin position="9"/>
        <end position="34"/>
    </location>
</feature>
<feature type="region of interest" description="Disordered" evidence="1">
    <location>
        <begin position="1"/>
        <end position="34"/>
    </location>
</feature>
<name>A0A1D6LT17_MAIZE</name>
<evidence type="ECO:0000313" key="2">
    <source>
        <dbReference type="EMBL" id="AQK82571.1"/>
    </source>
</evidence>
<gene>
    <name evidence="2" type="ORF">ZEAMMB73_Zm00001d036984</name>
</gene>
<protein>
    <submittedName>
        <fullName evidence="2">Amino acid permease 6</fullName>
    </submittedName>
</protein>
<dbReference type="AlphaFoldDB" id="A0A1D6LT17"/>
<evidence type="ECO:0000256" key="1">
    <source>
        <dbReference type="SAM" id="MobiDB-lite"/>
    </source>
</evidence>